<dbReference type="GO" id="GO:0003723">
    <property type="term" value="F:RNA binding"/>
    <property type="evidence" value="ECO:0007669"/>
    <property type="project" value="UniProtKB-KW"/>
</dbReference>
<dbReference type="GO" id="GO:0003964">
    <property type="term" value="F:RNA-directed DNA polymerase activity"/>
    <property type="evidence" value="ECO:0007669"/>
    <property type="project" value="UniProtKB-KW"/>
</dbReference>
<evidence type="ECO:0000259" key="16">
    <source>
        <dbReference type="PROSITE" id="PS50994"/>
    </source>
</evidence>
<organism evidence="17 18">
    <name type="scientific">Austropuccinia psidii MF-1</name>
    <dbReference type="NCBI Taxonomy" id="1389203"/>
    <lineage>
        <taxon>Eukaryota</taxon>
        <taxon>Fungi</taxon>
        <taxon>Dikarya</taxon>
        <taxon>Basidiomycota</taxon>
        <taxon>Pucciniomycotina</taxon>
        <taxon>Pucciniomycetes</taxon>
        <taxon>Pucciniales</taxon>
        <taxon>Sphaerophragmiaceae</taxon>
        <taxon>Austropuccinia</taxon>
    </lineage>
</organism>
<evidence type="ECO:0000256" key="1">
    <source>
        <dbReference type="ARBA" id="ARBA00022578"/>
    </source>
</evidence>
<dbReference type="InterPro" id="IPR001584">
    <property type="entry name" value="Integrase_cat-core"/>
</dbReference>
<evidence type="ECO:0000256" key="7">
    <source>
        <dbReference type="ARBA" id="ARBA00022842"/>
    </source>
</evidence>
<keyword evidence="11" id="KW-0808">Transferase</keyword>
<proteinExistence type="predicted"/>
<dbReference type="SUPFAM" id="SSF53098">
    <property type="entry name" value="Ribonuclease H-like"/>
    <property type="match status" value="1"/>
</dbReference>
<evidence type="ECO:0000256" key="13">
    <source>
        <dbReference type="ARBA" id="ARBA00048173"/>
    </source>
</evidence>
<dbReference type="GO" id="GO:0032196">
    <property type="term" value="P:transposition"/>
    <property type="evidence" value="ECO:0007669"/>
    <property type="project" value="UniProtKB-KW"/>
</dbReference>
<dbReference type="GO" id="GO:0046872">
    <property type="term" value="F:metal ion binding"/>
    <property type="evidence" value="ECO:0007669"/>
    <property type="project" value="UniProtKB-KW"/>
</dbReference>
<keyword evidence="12" id="KW-0233">DNA recombination</keyword>
<dbReference type="GO" id="GO:0016787">
    <property type="term" value="F:hydrolase activity"/>
    <property type="evidence" value="ECO:0007669"/>
    <property type="project" value="UniProtKB-KW"/>
</dbReference>
<comment type="caution">
    <text evidence="17">The sequence shown here is derived from an EMBL/GenBank/DDBJ whole genome shotgun (WGS) entry which is preliminary data.</text>
</comment>
<dbReference type="GO" id="GO:0004519">
    <property type="term" value="F:endonuclease activity"/>
    <property type="evidence" value="ECO:0007669"/>
    <property type="project" value="UniProtKB-KW"/>
</dbReference>
<dbReference type="GO" id="GO:0003887">
    <property type="term" value="F:DNA-directed DNA polymerase activity"/>
    <property type="evidence" value="ECO:0007669"/>
    <property type="project" value="UniProtKB-KW"/>
</dbReference>
<keyword evidence="3" id="KW-0540">Nuclease</keyword>
<keyword evidence="2" id="KW-0548">Nucleotidyltransferase</keyword>
<reference evidence="17" key="1">
    <citation type="submission" date="2021-03" db="EMBL/GenBank/DDBJ databases">
        <title>Draft genome sequence of rust myrtle Austropuccinia psidii MF-1, a brazilian biotype.</title>
        <authorList>
            <person name="Quecine M.C."/>
            <person name="Pachon D.M.R."/>
            <person name="Bonatelli M.L."/>
            <person name="Correr F.H."/>
            <person name="Franceschini L.M."/>
            <person name="Leite T.F."/>
            <person name="Margarido G.R.A."/>
            <person name="Almeida C.A."/>
            <person name="Ferrarezi J.A."/>
            <person name="Labate C.A."/>
        </authorList>
    </citation>
    <scope>NUCLEOTIDE SEQUENCE</scope>
    <source>
        <strain evidence="17">MF-1</strain>
    </source>
</reference>
<dbReference type="GO" id="GO:0006310">
    <property type="term" value="P:DNA recombination"/>
    <property type="evidence" value="ECO:0007669"/>
    <property type="project" value="UniProtKB-KW"/>
</dbReference>
<evidence type="ECO:0000313" key="18">
    <source>
        <dbReference type="Proteomes" id="UP000765509"/>
    </source>
</evidence>
<evidence type="ECO:0000256" key="3">
    <source>
        <dbReference type="ARBA" id="ARBA00022722"/>
    </source>
</evidence>
<keyword evidence="11" id="KW-0239">DNA-directed DNA polymerase</keyword>
<evidence type="ECO:0000256" key="15">
    <source>
        <dbReference type="SAM" id="MobiDB-lite"/>
    </source>
</evidence>
<keyword evidence="5" id="KW-0255">Endonuclease</keyword>
<dbReference type="Gene3D" id="3.30.420.10">
    <property type="entry name" value="Ribonuclease H-like superfamily/Ribonuclease H"/>
    <property type="match status" value="1"/>
</dbReference>
<dbReference type="AlphaFoldDB" id="A0A9Q3IFY8"/>
<evidence type="ECO:0000256" key="4">
    <source>
        <dbReference type="ARBA" id="ARBA00022723"/>
    </source>
</evidence>
<comment type="catalytic activity">
    <reaction evidence="13">
        <text>DNA(n) + a 2'-deoxyribonucleoside 5'-triphosphate = DNA(n+1) + diphosphate</text>
        <dbReference type="Rhea" id="RHEA:22508"/>
        <dbReference type="Rhea" id="RHEA-COMP:17339"/>
        <dbReference type="Rhea" id="RHEA-COMP:17340"/>
        <dbReference type="ChEBI" id="CHEBI:33019"/>
        <dbReference type="ChEBI" id="CHEBI:61560"/>
        <dbReference type="ChEBI" id="CHEBI:173112"/>
        <dbReference type="EC" id="2.7.7.49"/>
    </reaction>
</comment>
<dbReference type="PANTHER" id="PTHR42648">
    <property type="entry name" value="TRANSPOSASE, PUTATIVE-RELATED"/>
    <property type="match status" value="1"/>
</dbReference>
<dbReference type="GO" id="GO:0005634">
    <property type="term" value="C:nucleus"/>
    <property type="evidence" value="ECO:0007669"/>
    <property type="project" value="UniProtKB-ARBA"/>
</dbReference>
<evidence type="ECO:0000256" key="8">
    <source>
        <dbReference type="ARBA" id="ARBA00022884"/>
    </source>
</evidence>
<dbReference type="PROSITE" id="PS50994">
    <property type="entry name" value="INTEGRASE"/>
    <property type="match status" value="1"/>
</dbReference>
<dbReference type="InterPro" id="IPR036397">
    <property type="entry name" value="RNaseH_sf"/>
</dbReference>
<dbReference type="GO" id="GO:0015074">
    <property type="term" value="P:DNA integration"/>
    <property type="evidence" value="ECO:0007669"/>
    <property type="project" value="UniProtKB-KW"/>
</dbReference>
<keyword evidence="10" id="KW-0695">RNA-directed DNA polymerase</keyword>
<evidence type="ECO:0000256" key="12">
    <source>
        <dbReference type="ARBA" id="ARBA00023172"/>
    </source>
</evidence>
<dbReference type="InterPro" id="IPR057670">
    <property type="entry name" value="SH3_retrovirus"/>
</dbReference>
<evidence type="ECO:0000256" key="14">
    <source>
        <dbReference type="ARBA" id="ARBA00049244"/>
    </source>
</evidence>
<dbReference type="Proteomes" id="UP000765509">
    <property type="component" value="Unassembled WGS sequence"/>
</dbReference>
<evidence type="ECO:0000256" key="6">
    <source>
        <dbReference type="ARBA" id="ARBA00022801"/>
    </source>
</evidence>
<evidence type="ECO:0000256" key="2">
    <source>
        <dbReference type="ARBA" id="ARBA00022695"/>
    </source>
</evidence>
<keyword evidence="4" id="KW-0479">Metal-binding</keyword>
<evidence type="ECO:0000256" key="9">
    <source>
        <dbReference type="ARBA" id="ARBA00022908"/>
    </source>
</evidence>
<gene>
    <name evidence="17" type="ORF">O181_079798</name>
</gene>
<keyword evidence="18" id="KW-1185">Reference proteome</keyword>
<dbReference type="EMBL" id="AVOT02044718">
    <property type="protein sequence ID" value="MBW0540083.1"/>
    <property type="molecule type" value="Genomic_DNA"/>
</dbReference>
<name>A0A9Q3IFY8_9BASI</name>
<keyword evidence="9" id="KW-0229">DNA integration</keyword>
<protein>
    <recommendedName>
        <fullName evidence="16">Integrase catalytic domain-containing protein</fullName>
    </recommendedName>
</protein>
<accession>A0A9Q3IFY8</accession>
<keyword evidence="8" id="KW-0694">RNA-binding</keyword>
<dbReference type="Pfam" id="PF25597">
    <property type="entry name" value="SH3_retrovirus"/>
    <property type="match status" value="1"/>
</dbReference>
<dbReference type="InterPro" id="IPR012337">
    <property type="entry name" value="RNaseH-like_sf"/>
</dbReference>
<evidence type="ECO:0000256" key="10">
    <source>
        <dbReference type="ARBA" id="ARBA00022918"/>
    </source>
</evidence>
<evidence type="ECO:0000256" key="5">
    <source>
        <dbReference type="ARBA" id="ARBA00022759"/>
    </source>
</evidence>
<keyword evidence="1" id="KW-0815">Transposition</keyword>
<keyword evidence="6" id="KW-0378">Hydrolase</keyword>
<keyword evidence="7" id="KW-0460">Magnesium</keyword>
<feature type="region of interest" description="Disordered" evidence="15">
    <location>
        <begin position="823"/>
        <end position="846"/>
    </location>
</feature>
<comment type="catalytic activity">
    <reaction evidence="14">
        <text>DNA(n) + a 2'-deoxyribonucleoside 5'-triphosphate = DNA(n+1) + diphosphate</text>
        <dbReference type="Rhea" id="RHEA:22508"/>
        <dbReference type="Rhea" id="RHEA-COMP:17339"/>
        <dbReference type="Rhea" id="RHEA-COMP:17340"/>
        <dbReference type="ChEBI" id="CHEBI:33019"/>
        <dbReference type="ChEBI" id="CHEBI:61560"/>
        <dbReference type="ChEBI" id="CHEBI:173112"/>
        <dbReference type="EC" id="2.7.7.7"/>
    </reaction>
</comment>
<dbReference type="InterPro" id="IPR039537">
    <property type="entry name" value="Retrotran_Ty1/copia-like"/>
</dbReference>
<dbReference type="PANTHER" id="PTHR42648:SF11">
    <property type="entry name" value="TRANSPOSON TY4-P GAG-POL POLYPROTEIN"/>
    <property type="match status" value="1"/>
</dbReference>
<evidence type="ECO:0000313" key="17">
    <source>
        <dbReference type="EMBL" id="MBW0540083.1"/>
    </source>
</evidence>
<feature type="domain" description="Integrase catalytic" evidence="16">
    <location>
        <begin position="488"/>
        <end position="661"/>
    </location>
</feature>
<sequence length="1110" mass="124540">MWKDTVLNTISYVYKVHNPIIPDFFKTITNNDESSFLLILCQTIDDSTRQLLSNYSTTSSLFAALQRQRDCSARLDKLETTNQFLKILRATGHQNTSSWLHSLQYTYSKFMSWKILFLEFFGLLVQANIQIPENLNRNTFDILLHQRLNHQDMTPTFEAVSEAIQAAETAATVVVNPAVIDLEASVSAMRYFPPGNSASQPVTHHQPIYQAPGPLSNPIGHVPPAIPQHAIEKAAAFCGKGQSQSLIDKFGNTCLYCKRGRHWYADCKQFWADVVNGKLKAPLGMQRPQDKTDKGKAPQVYNVHVDGINDGSLLDSAADVHVSGINPDFTLKQKLINPPILNLASTGKSTYLTSIGSLTIPTAEGTLTVDNVYFCEDICFTILSLGRLVEVGYHPVFTSTSLKLVSPTKVEFHAVFHKHCWYIPRLSLNMAAISKIPLQSAVSWHERLGHASTWVVKSFLECFVPEASSLDWKDFFCDQCARSKSTRRSSTPATQIKSDETLDLLVSDIAGPFERDPAGNNFLLTLRDHASTFSFTAPLKSRAEVPEKILFWVKFLSNHLNKHPIVLHSDNAGEYSKKLKEQLNQLGTEWSPTEPYRPDQNGEAERVNRTLGDMARTMLNASPLPFSFWSYAYSCATHIHNRLPNRRTAPLSPMEVLFNIRPNPDQMYPFGAEAIVHVPAKKRSKLDQCGIPCRLLTFPHSGNGWIFYDPAAKRVFQASSAVFPAYQALPRPLSSKKGELHYIMNNLRLGEVPTSEIAEEQALTVQNLPMISDIAIPKTLKHALSSPFASNWHDAAMAELDMFAKREIWKPVDPLRGRKFWAENGSSTSSGRQMEPLRDSKHTTSRGDLANNQVSIVSMLKYKFTMAGFDVSAAYLYSPIHEDVYVQAPVELYEVEALLYIYRKHGTIIMVWIHVDNGIVICNSTEAVNHFKQALMREVDVQWQANVEKIVGLHINDDGEQLEIHQKVLIDQYLSEYSWPIVPQYTTMTTTPLVTNSTEGLNTPGYQSAIGTLMYISGGSRPDITYAVHMLAQFSSCPSHSHGLALDHLTGYLLHHRDKCLRYTALSSDISLWVDASWGGEHARSTSSFVRCGYETLIKNQVLFLSSKFV</sequence>
<evidence type="ECO:0000256" key="11">
    <source>
        <dbReference type="ARBA" id="ARBA00022932"/>
    </source>
</evidence>